<dbReference type="GO" id="GO:0005737">
    <property type="term" value="C:cytoplasm"/>
    <property type="evidence" value="ECO:0007669"/>
    <property type="project" value="UniProtKB-SubCell"/>
</dbReference>
<evidence type="ECO:0000313" key="8">
    <source>
        <dbReference type="EMBL" id="CAA7024311.1"/>
    </source>
</evidence>
<protein>
    <recommendedName>
        <fullName evidence="7">PUM-HD domain-containing protein</fullName>
    </recommendedName>
</protein>
<dbReference type="InterPro" id="IPR011989">
    <property type="entry name" value="ARM-like"/>
</dbReference>
<evidence type="ECO:0000256" key="2">
    <source>
        <dbReference type="ARBA" id="ARBA00022490"/>
    </source>
</evidence>
<dbReference type="PROSITE" id="PS50302">
    <property type="entry name" value="PUM"/>
    <property type="match status" value="5"/>
</dbReference>
<evidence type="ECO:0000256" key="1">
    <source>
        <dbReference type="ARBA" id="ARBA00004496"/>
    </source>
</evidence>
<feature type="repeat" description="Pumilio" evidence="6">
    <location>
        <begin position="288"/>
        <end position="325"/>
    </location>
</feature>
<evidence type="ECO:0000259" key="7">
    <source>
        <dbReference type="PROSITE" id="PS50303"/>
    </source>
</evidence>
<evidence type="ECO:0000256" key="6">
    <source>
        <dbReference type="PROSITE-ProRule" id="PRU00317"/>
    </source>
</evidence>
<comment type="subcellular location">
    <subcellularLocation>
        <location evidence="1">Cytoplasm</location>
    </subcellularLocation>
</comment>
<evidence type="ECO:0000256" key="4">
    <source>
        <dbReference type="ARBA" id="ARBA00022845"/>
    </source>
</evidence>
<feature type="domain" description="PUM-HD" evidence="7">
    <location>
        <begin position="77"/>
        <end position="326"/>
    </location>
</feature>
<keyword evidence="2" id="KW-0963">Cytoplasm</keyword>
<dbReference type="InterPro" id="IPR001313">
    <property type="entry name" value="Pumilio_RNA-bd_rpt"/>
</dbReference>
<dbReference type="Gene3D" id="1.25.10.10">
    <property type="entry name" value="Leucine-rich Repeat Variant"/>
    <property type="match status" value="1"/>
</dbReference>
<evidence type="ECO:0000313" key="9">
    <source>
        <dbReference type="Proteomes" id="UP000467841"/>
    </source>
</evidence>
<dbReference type="OrthoDB" id="668540at2759"/>
<keyword evidence="5" id="KW-0694">RNA-binding</keyword>
<evidence type="ECO:0000256" key="3">
    <source>
        <dbReference type="ARBA" id="ARBA00022737"/>
    </source>
</evidence>
<dbReference type="AlphaFoldDB" id="A0A6D2I9B9"/>
<keyword evidence="3" id="KW-0677">Repeat</keyword>
<gene>
    <name evidence="8" type="ORF">MERR_LOCUS11546</name>
</gene>
<feature type="repeat" description="Pumilio" evidence="6">
    <location>
        <begin position="102"/>
        <end position="139"/>
    </location>
</feature>
<feature type="repeat" description="Pumilio" evidence="6">
    <location>
        <begin position="176"/>
        <end position="214"/>
    </location>
</feature>
<name>A0A6D2I9B9_9BRAS</name>
<organism evidence="8 9">
    <name type="scientific">Microthlaspi erraticum</name>
    <dbReference type="NCBI Taxonomy" id="1685480"/>
    <lineage>
        <taxon>Eukaryota</taxon>
        <taxon>Viridiplantae</taxon>
        <taxon>Streptophyta</taxon>
        <taxon>Embryophyta</taxon>
        <taxon>Tracheophyta</taxon>
        <taxon>Spermatophyta</taxon>
        <taxon>Magnoliopsida</taxon>
        <taxon>eudicotyledons</taxon>
        <taxon>Gunneridae</taxon>
        <taxon>Pentapetalae</taxon>
        <taxon>rosids</taxon>
        <taxon>malvids</taxon>
        <taxon>Brassicales</taxon>
        <taxon>Brassicaceae</taxon>
        <taxon>Coluteocarpeae</taxon>
        <taxon>Microthlaspi</taxon>
    </lineage>
</organism>
<dbReference type="SMART" id="SM00025">
    <property type="entry name" value="Pumilio"/>
    <property type="match status" value="6"/>
</dbReference>
<dbReference type="InterPro" id="IPR033133">
    <property type="entry name" value="PUM-HD"/>
</dbReference>
<evidence type="ECO:0000256" key="5">
    <source>
        <dbReference type="ARBA" id="ARBA00022884"/>
    </source>
</evidence>
<feature type="repeat" description="Pumilio" evidence="6">
    <location>
        <begin position="252"/>
        <end position="287"/>
    </location>
</feature>
<dbReference type="GO" id="GO:0006417">
    <property type="term" value="P:regulation of translation"/>
    <property type="evidence" value="ECO:0007669"/>
    <property type="project" value="UniProtKB-KW"/>
</dbReference>
<dbReference type="PROSITE" id="PS50303">
    <property type="entry name" value="PUM_HD"/>
    <property type="match status" value="1"/>
</dbReference>
<dbReference type="Pfam" id="PF00806">
    <property type="entry name" value="PUF"/>
    <property type="match status" value="6"/>
</dbReference>
<keyword evidence="9" id="KW-1185">Reference proteome</keyword>
<dbReference type="GO" id="GO:0003729">
    <property type="term" value="F:mRNA binding"/>
    <property type="evidence" value="ECO:0007669"/>
    <property type="project" value="TreeGrafter"/>
</dbReference>
<dbReference type="PANTHER" id="PTHR12537:SF136">
    <property type="entry name" value="PUMILIO HOMOLOG 9-RELATED"/>
    <property type="match status" value="1"/>
</dbReference>
<dbReference type="InterPro" id="IPR016024">
    <property type="entry name" value="ARM-type_fold"/>
</dbReference>
<accession>A0A6D2I9B9</accession>
<dbReference type="SUPFAM" id="SSF48371">
    <property type="entry name" value="ARM repeat"/>
    <property type="match status" value="1"/>
</dbReference>
<dbReference type="PANTHER" id="PTHR12537">
    <property type="entry name" value="RNA BINDING PROTEIN PUMILIO-RELATED"/>
    <property type="match status" value="1"/>
</dbReference>
<reference evidence="8" key="1">
    <citation type="submission" date="2020-01" db="EMBL/GenBank/DDBJ databases">
        <authorList>
            <person name="Mishra B."/>
        </authorList>
    </citation>
    <scope>NUCLEOTIDE SEQUENCE [LARGE SCALE GENOMIC DNA]</scope>
</reference>
<keyword evidence="4" id="KW-0810">Translation regulation</keyword>
<dbReference type="EMBL" id="CACVBM020000888">
    <property type="protein sequence ID" value="CAA7024311.1"/>
    <property type="molecule type" value="Genomic_DNA"/>
</dbReference>
<sequence>MGFGDNNIEGASSSTHFGSDGFLQNLDTDPILMNQSHNDSNNGLDLCKKLSKMGISCDPVDFGFRTSLHGRTYSWSEQNVSGASPMNDSSARQSFLQNTSHGVSHEDHVILMAKDQVGSKVLQKLLEEGTFLDIKVIFFEIINHVVELSVDPFGNYLVQKLLHVCDEEMRTSIMTVLTSNPMDLIEISCNNYGTRVVQKMIETVKTKQQIAMVKLGLEPGRLALVTDLKGNHVIQTCLKSLGPNHNKFVLEAVTKYCFAIASDQYGCCVVQCCISNSVGAQRERLIDEISRNSLYLSQDPYGNFVVQFLIEKNVSSAKLLKQLSRS</sequence>
<proteinExistence type="predicted"/>
<comment type="caution">
    <text evidence="8">The sequence shown here is derived from an EMBL/GenBank/DDBJ whole genome shotgun (WGS) entry which is preliminary data.</text>
</comment>
<dbReference type="Proteomes" id="UP000467841">
    <property type="component" value="Unassembled WGS sequence"/>
</dbReference>
<feature type="repeat" description="Pumilio" evidence="6">
    <location>
        <begin position="140"/>
        <end position="175"/>
    </location>
</feature>